<name>A0A7M1QU90_9ACTO</name>
<comment type="pathway">
    <text evidence="1">Amino-acid biosynthesis; L-tryptophan biosynthesis; L-tryptophan from chorismate: step 5/5.</text>
</comment>
<dbReference type="UniPathway" id="UPA00035">
    <property type="reaction ID" value="UER00044"/>
</dbReference>
<dbReference type="NCBIfam" id="TIGR00262">
    <property type="entry name" value="trpA"/>
    <property type="match status" value="1"/>
</dbReference>
<reference evidence="10 11" key="1">
    <citation type="submission" date="2020-10" db="EMBL/GenBank/DDBJ databases">
        <title>Trueperella pecoris sp. nov. isolated from bovine and porcine specimens.</title>
        <authorList>
            <person name="Schoenecker L."/>
            <person name="Schnydrig P."/>
            <person name="Brodard I."/>
            <person name="Thomann A."/>
            <person name="Hemphill A."/>
            <person name="Rodriguez-Campos S."/>
            <person name="Perreten V."/>
            <person name="Jores J."/>
            <person name="Kittl S."/>
        </authorList>
    </citation>
    <scope>NUCLEOTIDE SEQUENCE [LARGE SCALE GENOMIC DNA]</scope>
    <source>
        <strain evidence="10 11">15A0121</strain>
    </source>
</reference>
<dbReference type="InterPro" id="IPR002028">
    <property type="entry name" value="Trp_synthase_suA"/>
</dbReference>
<organism evidence="10 11">
    <name type="scientific">Trueperella pecoris</name>
    <dbReference type="NCBI Taxonomy" id="2733571"/>
    <lineage>
        <taxon>Bacteria</taxon>
        <taxon>Bacillati</taxon>
        <taxon>Actinomycetota</taxon>
        <taxon>Actinomycetes</taxon>
        <taxon>Actinomycetales</taxon>
        <taxon>Actinomycetaceae</taxon>
        <taxon>Trueperella</taxon>
    </lineage>
</organism>
<dbReference type="Pfam" id="PF00290">
    <property type="entry name" value="Trp_syntA"/>
    <property type="match status" value="1"/>
</dbReference>
<dbReference type="AlphaFoldDB" id="A0A7M1QU90"/>
<evidence type="ECO:0000256" key="5">
    <source>
        <dbReference type="ARBA" id="ARBA00022822"/>
    </source>
</evidence>
<dbReference type="EC" id="4.2.1.20" evidence="3"/>
<dbReference type="Proteomes" id="UP000595053">
    <property type="component" value="Chromosome"/>
</dbReference>
<evidence type="ECO:0000256" key="4">
    <source>
        <dbReference type="ARBA" id="ARBA00022605"/>
    </source>
</evidence>
<dbReference type="Gene3D" id="3.20.20.70">
    <property type="entry name" value="Aldolase class I"/>
    <property type="match status" value="2"/>
</dbReference>
<dbReference type="SUPFAM" id="SSF51366">
    <property type="entry name" value="Ribulose-phoshate binding barrel"/>
    <property type="match status" value="1"/>
</dbReference>
<evidence type="ECO:0000313" key="11">
    <source>
        <dbReference type="Proteomes" id="UP000595053"/>
    </source>
</evidence>
<comment type="similarity">
    <text evidence="9">Belongs to the TrpA family.</text>
</comment>
<evidence type="ECO:0000313" key="10">
    <source>
        <dbReference type="EMBL" id="QOR44707.1"/>
    </source>
</evidence>
<evidence type="ECO:0000256" key="7">
    <source>
        <dbReference type="ARBA" id="ARBA00023239"/>
    </source>
</evidence>
<evidence type="ECO:0000256" key="3">
    <source>
        <dbReference type="ARBA" id="ARBA00012043"/>
    </source>
</evidence>
<keyword evidence="11" id="KW-1185">Reference proteome</keyword>
<gene>
    <name evidence="10" type="primary">trpA</name>
    <name evidence="10" type="ORF">INS88_05175</name>
</gene>
<dbReference type="PANTHER" id="PTHR43406">
    <property type="entry name" value="TRYPTOPHAN SYNTHASE, ALPHA CHAIN"/>
    <property type="match status" value="1"/>
</dbReference>
<dbReference type="GO" id="GO:0005829">
    <property type="term" value="C:cytosol"/>
    <property type="evidence" value="ECO:0007669"/>
    <property type="project" value="TreeGrafter"/>
</dbReference>
<dbReference type="InterPro" id="IPR011060">
    <property type="entry name" value="RibuloseP-bd_barrel"/>
</dbReference>
<protein>
    <recommendedName>
        <fullName evidence="3">tryptophan synthase</fullName>
        <ecNumber evidence="3">4.2.1.20</ecNumber>
    </recommendedName>
</protein>
<accession>A0A7M1QU90</accession>
<keyword evidence="6" id="KW-0057">Aromatic amino acid biosynthesis</keyword>
<evidence type="ECO:0000256" key="6">
    <source>
        <dbReference type="ARBA" id="ARBA00023141"/>
    </source>
</evidence>
<comment type="catalytic activity">
    <reaction evidence="8">
        <text>(1S,2R)-1-C-(indol-3-yl)glycerol 3-phosphate + L-serine = D-glyceraldehyde 3-phosphate + L-tryptophan + H2O</text>
        <dbReference type="Rhea" id="RHEA:10532"/>
        <dbReference type="ChEBI" id="CHEBI:15377"/>
        <dbReference type="ChEBI" id="CHEBI:33384"/>
        <dbReference type="ChEBI" id="CHEBI:57912"/>
        <dbReference type="ChEBI" id="CHEBI:58866"/>
        <dbReference type="ChEBI" id="CHEBI:59776"/>
        <dbReference type="EC" id="4.2.1.20"/>
    </reaction>
</comment>
<evidence type="ECO:0000256" key="9">
    <source>
        <dbReference type="RuleBase" id="RU003662"/>
    </source>
</evidence>
<comment type="subunit">
    <text evidence="2">Tetramer of two alpha and two beta chains.</text>
</comment>
<dbReference type="EMBL" id="CP063213">
    <property type="protein sequence ID" value="QOR44707.1"/>
    <property type="molecule type" value="Genomic_DNA"/>
</dbReference>
<dbReference type="CDD" id="cd04724">
    <property type="entry name" value="Tryptophan_synthase_alpha"/>
    <property type="match status" value="1"/>
</dbReference>
<proteinExistence type="inferred from homology"/>
<evidence type="ECO:0000256" key="8">
    <source>
        <dbReference type="ARBA" id="ARBA00049047"/>
    </source>
</evidence>
<dbReference type="GO" id="GO:0004834">
    <property type="term" value="F:tryptophan synthase activity"/>
    <property type="evidence" value="ECO:0007669"/>
    <property type="project" value="UniProtKB-EC"/>
</dbReference>
<dbReference type="InterPro" id="IPR013785">
    <property type="entry name" value="Aldolase_TIM"/>
</dbReference>
<keyword evidence="5" id="KW-0822">Tryptophan biosynthesis</keyword>
<dbReference type="PANTHER" id="PTHR43406:SF1">
    <property type="entry name" value="TRYPTOPHAN SYNTHASE ALPHA CHAIN, CHLOROPLASTIC"/>
    <property type="match status" value="1"/>
</dbReference>
<dbReference type="RefSeq" id="WP_197550556.1">
    <property type="nucleotide sequence ID" value="NZ_CP063213.1"/>
</dbReference>
<evidence type="ECO:0000256" key="1">
    <source>
        <dbReference type="ARBA" id="ARBA00004733"/>
    </source>
</evidence>
<keyword evidence="7 10" id="KW-0456">Lyase</keyword>
<sequence>MNILSADKIEQARANNHAAFIAYLSAGYPDVDFSIDVARAVVEAAAVVMSYYNPVFRYGVDNFARDLANAGGAGLIIADIIPEECGEWIEASDNYGLERIFLVAPTTSDERLTITAKATRGFVYAASRMGVTGMQKEIAPSTASLVERTRAAGARNVCVGIGMSNREQAYEVGQYADGVIVGSAIIRGLIDNEGDRARSLRQVRSLTTDIASGAHSPKERS</sequence>
<evidence type="ECO:0000256" key="2">
    <source>
        <dbReference type="ARBA" id="ARBA00011270"/>
    </source>
</evidence>
<keyword evidence="4" id="KW-0028">Amino-acid biosynthesis</keyword>